<dbReference type="Proteomes" id="UP000237655">
    <property type="component" value="Chromosome"/>
</dbReference>
<proteinExistence type="predicted"/>
<accession>A0A2S0MN61</accession>
<dbReference type="AlphaFoldDB" id="A0A2S0MN61"/>
<evidence type="ECO:0000313" key="1">
    <source>
        <dbReference type="EMBL" id="AVO37314.1"/>
    </source>
</evidence>
<dbReference type="Pfam" id="PF13481">
    <property type="entry name" value="AAA_25"/>
    <property type="match status" value="1"/>
</dbReference>
<evidence type="ECO:0000313" key="2">
    <source>
        <dbReference type="Proteomes" id="UP000237655"/>
    </source>
</evidence>
<gene>
    <name evidence="1" type="ORF">C6Y53_06040</name>
</gene>
<dbReference type="InterPro" id="IPR036390">
    <property type="entry name" value="WH_DNA-bd_sf"/>
</dbReference>
<dbReference type="Gene3D" id="3.40.50.300">
    <property type="entry name" value="P-loop containing nucleotide triphosphate hydrolases"/>
    <property type="match status" value="1"/>
</dbReference>
<dbReference type="SUPFAM" id="SSF46785">
    <property type="entry name" value="Winged helix' DNA-binding domain"/>
    <property type="match status" value="1"/>
</dbReference>
<organism evidence="1 2">
    <name type="scientific">Pukyongiella litopenaei</name>
    <dbReference type="NCBI Taxonomy" id="2605946"/>
    <lineage>
        <taxon>Bacteria</taxon>
        <taxon>Pseudomonadati</taxon>
        <taxon>Pseudomonadota</taxon>
        <taxon>Alphaproteobacteria</taxon>
        <taxon>Rhodobacterales</taxon>
        <taxon>Paracoccaceae</taxon>
        <taxon>Pukyongiella</taxon>
    </lineage>
</organism>
<sequence length="540" mass="59923">MSENRGEFYEHLINPGTIAFEKSEQSKALIEATNVIHEAWRAENKKAPKPQRFGILSAFRGLYPTEEMLEALGFTTIDGGRNWHHPDQQSKSYSTCLYDDGHCYTLSETVKKMVGRDYFDSADLAAVGCGWRGDLHEHVRNALYGDATAEHGRQMWEGLTHIGSVRILQREPRIILERVTAACGTFKLQNGHEFLSDHKPPEYIVDRVLQRGQTGTVTAQPGTGKTLVAMLLATCVSSGSDFCGRKVEKGKVLYLSGENPDDVRARMFGLQTVYRDELNLDNILVIPQVINIPAAREALAAGLKDHGHEISLIIVDTFAAYYGGDDENSNTQAKQFTQELRKLTELPGRPAVLILAHPTKSASSASELLPRGGSAIWAEIDFNFTLRNVNGVLRLGHNKLRGIPFEDCQMILTYTGHEKLVDKNGNPFATVVASPLTKEQATVVKTTEIGCKDAILIYLSENDYAFRTDIVEAIVEGYDIAGLGKVSFKKTTVYDTMTKLQKEKLVKSVRGDRQLKLTNTGMEWLKAWQNRNSGAPEFGG</sequence>
<protein>
    <submittedName>
        <fullName evidence="1">AAA family ATPase</fullName>
    </submittedName>
</protein>
<dbReference type="RefSeq" id="WP_106471626.1">
    <property type="nucleotide sequence ID" value="NZ_CP027665.1"/>
</dbReference>
<name>A0A2S0MN61_9RHOB</name>
<keyword evidence="2" id="KW-1185">Reference proteome</keyword>
<dbReference type="EMBL" id="CP027665">
    <property type="protein sequence ID" value="AVO37314.1"/>
    <property type="molecule type" value="Genomic_DNA"/>
</dbReference>
<reference evidence="2" key="1">
    <citation type="submission" date="2018-03" db="EMBL/GenBank/DDBJ databases">
        <title>Genomic analysis of the strain SH-1 isolated from shrimp intestine.</title>
        <authorList>
            <person name="Kim Y.-S."/>
            <person name="Kim S.-E."/>
            <person name="Kim K.-H."/>
        </authorList>
    </citation>
    <scope>NUCLEOTIDE SEQUENCE [LARGE SCALE GENOMIC DNA]</scope>
    <source>
        <strain evidence="2">SH-1</strain>
    </source>
</reference>
<dbReference type="KEGG" id="thas:C6Y53_06040"/>
<dbReference type="SUPFAM" id="SSF52540">
    <property type="entry name" value="P-loop containing nucleoside triphosphate hydrolases"/>
    <property type="match status" value="1"/>
</dbReference>
<dbReference type="InterPro" id="IPR027417">
    <property type="entry name" value="P-loop_NTPase"/>
</dbReference>